<evidence type="ECO:0000256" key="5">
    <source>
        <dbReference type="SAM" id="Phobius"/>
    </source>
</evidence>
<sequence>LLGFLTLAVLDFFLGVLFTVDEAHGVAHISTRQFELNTDPMYEGTNCSRIGFETKSSHESFFTVFGVFFANFLGVLAGVNMSSDLKDPHHSIPVGELSAVGVSSIVCFFFIIALGAVVDREYLLCDSLIAERVSLTGVLFLCGVYVSSLSSTIGALLGTPRVIQSIAAEGIIPVLNPLAIGVSLPV</sequence>
<evidence type="ECO:0000256" key="2">
    <source>
        <dbReference type="ARBA" id="ARBA00022692"/>
    </source>
</evidence>
<dbReference type="PANTHER" id="PTHR11827:SF6">
    <property type="entry name" value="SOLUTE CARRIER FAMILY 12 MEMBER 8"/>
    <property type="match status" value="1"/>
</dbReference>
<feature type="transmembrane region" description="Helical" evidence="5">
    <location>
        <begin position="138"/>
        <end position="157"/>
    </location>
</feature>
<feature type="domain" description="Amino acid permease/ SLC12A" evidence="7">
    <location>
        <begin position="44"/>
        <end position="173"/>
    </location>
</feature>
<organism evidence="8">
    <name type="scientific">Anisakis simplex</name>
    <name type="common">Herring worm</name>
    <dbReference type="NCBI Taxonomy" id="6269"/>
    <lineage>
        <taxon>Eukaryota</taxon>
        <taxon>Metazoa</taxon>
        <taxon>Ecdysozoa</taxon>
        <taxon>Nematoda</taxon>
        <taxon>Chromadorea</taxon>
        <taxon>Rhabditida</taxon>
        <taxon>Spirurina</taxon>
        <taxon>Ascaridomorpha</taxon>
        <taxon>Ascaridoidea</taxon>
        <taxon>Anisakidae</taxon>
        <taxon>Anisakis</taxon>
        <taxon>Anisakis simplex complex</taxon>
    </lineage>
</organism>
<accession>A0A0M3JDR6</accession>
<feature type="transmembrane region" description="Helical" evidence="5">
    <location>
        <begin position="61"/>
        <end position="82"/>
    </location>
</feature>
<dbReference type="GO" id="GO:0055075">
    <property type="term" value="P:potassium ion homeostasis"/>
    <property type="evidence" value="ECO:0007669"/>
    <property type="project" value="TreeGrafter"/>
</dbReference>
<name>A0A0M3JDR6_ANISI</name>
<evidence type="ECO:0000256" key="6">
    <source>
        <dbReference type="SAM" id="SignalP"/>
    </source>
</evidence>
<dbReference type="GO" id="GO:0016020">
    <property type="term" value="C:membrane"/>
    <property type="evidence" value="ECO:0007669"/>
    <property type="project" value="UniProtKB-SubCell"/>
</dbReference>
<dbReference type="InterPro" id="IPR004842">
    <property type="entry name" value="SLC12A_fam"/>
</dbReference>
<dbReference type="GO" id="GO:0015379">
    <property type="term" value="F:potassium:chloride symporter activity"/>
    <property type="evidence" value="ECO:0007669"/>
    <property type="project" value="TreeGrafter"/>
</dbReference>
<comment type="subcellular location">
    <subcellularLocation>
        <location evidence="1">Membrane</location>
        <topology evidence="1">Multi-pass membrane protein</topology>
    </subcellularLocation>
</comment>
<dbReference type="GO" id="GO:1990573">
    <property type="term" value="P:potassium ion import across plasma membrane"/>
    <property type="evidence" value="ECO:0007669"/>
    <property type="project" value="TreeGrafter"/>
</dbReference>
<keyword evidence="2 5" id="KW-0812">Transmembrane</keyword>
<protein>
    <submittedName>
        <fullName evidence="8">Solute carrier family 12 member 8 (inferred by orthology to a human protein)</fullName>
    </submittedName>
</protein>
<keyword evidence="3 5" id="KW-1133">Transmembrane helix</keyword>
<feature type="chain" id="PRO_5005657740" evidence="6">
    <location>
        <begin position="26"/>
        <end position="186"/>
    </location>
</feature>
<dbReference type="AlphaFoldDB" id="A0A0M3JDR6"/>
<dbReference type="Pfam" id="PF00324">
    <property type="entry name" value="AA_permease"/>
    <property type="match status" value="1"/>
</dbReference>
<evidence type="ECO:0000259" key="7">
    <source>
        <dbReference type="Pfam" id="PF00324"/>
    </source>
</evidence>
<evidence type="ECO:0000256" key="3">
    <source>
        <dbReference type="ARBA" id="ARBA00022989"/>
    </source>
</evidence>
<evidence type="ECO:0000256" key="4">
    <source>
        <dbReference type="ARBA" id="ARBA00023136"/>
    </source>
</evidence>
<dbReference type="GO" id="GO:0006884">
    <property type="term" value="P:cell volume homeostasis"/>
    <property type="evidence" value="ECO:0007669"/>
    <property type="project" value="TreeGrafter"/>
</dbReference>
<dbReference type="InterPro" id="IPR004841">
    <property type="entry name" value="AA-permease/SLC12A_dom"/>
</dbReference>
<dbReference type="PANTHER" id="PTHR11827">
    <property type="entry name" value="SOLUTE CARRIER FAMILY 12, CATION COTRANSPORTERS"/>
    <property type="match status" value="1"/>
</dbReference>
<evidence type="ECO:0000313" key="8">
    <source>
        <dbReference type="WBParaSite" id="ASIM_0000575601-mRNA-1"/>
    </source>
</evidence>
<evidence type="ECO:0000256" key="1">
    <source>
        <dbReference type="ARBA" id="ARBA00004141"/>
    </source>
</evidence>
<dbReference type="WBParaSite" id="ASIM_0000575601-mRNA-1">
    <property type="protein sequence ID" value="ASIM_0000575601-mRNA-1"/>
    <property type="gene ID" value="ASIM_0000575601"/>
</dbReference>
<reference evidence="8" key="1">
    <citation type="submission" date="2017-02" db="UniProtKB">
        <authorList>
            <consortium name="WormBaseParasite"/>
        </authorList>
    </citation>
    <scope>IDENTIFICATION</scope>
</reference>
<keyword evidence="4 5" id="KW-0472">Membrane</keyword>
<keyword evidence="6" id="KW-0732">Signal</keyword>
<dbReference type="GO" id="GO:0055064">
    <property type="term" value="P:chloride ion homeostasis"/>
    <property type="evidence" value="ECO:0007669"/>
    <property type="project" value="TreeGrafter"/>
</dbReference>
<feature type="transmembrane region" description="Helical" evidence="5">
    <location>
        <begin position="94"/>
        <end position="118"/>
    </location>
</feature>
<feature type="signal peptide" evidence="6">
    <location>
        <begin position="1"/>
        <end position="25"/>
    </location>
</feature>
<proteinExistence type="predicted"/>
<dbReference type="Gene3D" id="1.20.1740.10">
    <property type="entry name" value="Amino acid/polyamine transporter I"/>
    <property type="match status" value="1"/>
</dbReference>